<dbReference type="NCBIfam" id="NF002525">
    <property type="entry name" value="PRK01966.1-1"/>
    <property type="match status" value="1"/>
</dbReference>
<evidence type="ECO:0000256" key="8">
    <source>
        <dbReference type="ARBA" id="ARBA00022723"/>
    </source>
</evidence>
<feature type="active site" evidence="19">
    <location>
        <position position="16"/>
    </location>
</feature>
<comment type="pathway">
    <text evidence="4 18">Cell wall biogenesis; peptidoglycan biosynthesis.</text>
</comment>
<feature type="binding site" evidence="21">
    <location>
        <position position="317"/>
    </location>
    <ligand>
        <name>Mg(2+)</name>
        <dbReference type="ChEBI" id="CHEBI:18420"/>
        <label>2</label>
    </ligand>
</feature>
<dbReference type="OrthoDB" id="9813261at2"/>
<dbReference type="InterPro" id="IPR011127">
    <property type="entry name" value="Dala_Dala_lig_N"/>
</dbReference>
<dbReference type="PANTHER" id="PTHR23132">
    <property type="entry name" value="D-ALANINE--D-ALANINE LIGASE"/>
    <property type="match status" value="1"/>
</dbReference>
<evidence type="ECO:0000256" key="10">
    <source>
        <dbReference type="ARBA" id="ARBA00022840"/>
    </source>
</evidence>
<dbReference type="RefSeq" id="WP_076941027.1">
    <property type="nucleotide sequence ID" value="NZ_MOXD01000002.1"/>
</dbReference>
<evidence type="ECO:0000256" key="2">
    <source>
        <dbReference type="ARBA" id="ARBA00003921"/>
    </source>
</evidence>
<comment type="catalytic activity">
    <reaction evidence="16 18">
        <text>2 D-alanine + ATP = D-alanyl-D-alanine + ADP + phosphate + H(+)</text>
        <dbReference type="Rhea" id="RHEA:11224"/>
        <dbReference type="ChEBI" id="CHEBI:15378"/>
        <dbReference type="ChEBI" id="CHEBI:30616"/>
        <dbReference type="ChEBI" id="CHEBI:43474"/>
        <dbReference type="ChEBI" id="CHEBI:57416"/>
        <dbReference type="ChEBI" id="CHEBI:57822"/>
        <dbReference type="ChEBI" id="CHEBI:456216"/>
        <dbReference type="EC" id="6.3.2.4"/>
    </reaction>
</comment>
<evidence type="ECO:0000256" key="16">
    <source>
        <dbReference type="ARBA" id="ARBA00047614"/>
    </source>
</evidence>
<comment type="pathway">
    <text evidence="17">Glycan biosynthesis.</text>
</comment>
<dbReference type="PROSITE" id="PS50975">
    <property type="entry name" value="ATP_GRASP"/>
    <property type="match status" value="1"/>
</dbReference>
<dbReference type="Proteomes" id="UP000216021">
    <property type="component" value="Unassembled WGS sequence"/>
</dbReference>
<keyword evidence="14 21" id="KW-0464">Manganese</keyword>
<evidence type="ECO:0000256" key="14">
    <source>
        <dbReference type="ARBA" id="ARBA00023211"/>
    </source>
</evidence>
<keyword evidence="8 21" id="KW-0479">Metal-binding</keyword>
<dbReference type="HAMAP" id="MF_00047">
    <property type="entry name" value="Dala_Dala_lig"/>
    <property type="match status" value="1"/>
</dbReference>
<dbReference type="InterPro" id="IPR011761">
    <property type="entry name" value="ATP-grasp"/>
</dbReference>
<feature type="binding site" evidence="20">
    <location>
        <begin position="183"/>
        <end position="185"/>
    </location>
    <ligand>
        <name>ATP</name>
        <dbReference type="ChEBI" id="CHEBI:30616"/>
    </ligand>
</feature>
<dbReference type="GO" id="GO:0071555">
    <property type="term" value="P:cell wall organization"/>
    <property type="evidence" value="ECO:0007669"/>
    <property type="project" value="UniProtKB-KW"/>
</dbReference>
<keyword evidence="6 18" id="KW-0963">Cytoplasm</keyword>
<evidence type="ECO:0000256" key="18">
    <source>
        <dbReference type="HAMAP-Rule" id="MF_00047"/>
    </source>
</evidence>
<sequence>MTKLRVGVIFGGKSAEHEVSLQSAKNILDAIDKEKFDVTLLGIDKTGQWHINDASNFLLNAENPALIALNHSNKNIALIPGQEKQQLIAANGAGALGQLDVVFPIVHGTLGEDGSLQGLLRMANIPFVGAGVLGSAVSMDKDVTKRLLRDAGLAIAPFVTLTRANRQQHSFAQLAERLGLPLFVKPANQGSSVGVSKVHDLAEFEQAIALAFSFDHKVLVESAIAGREIECAVLGNDRPQASLCGEIVLSDEFYSYDTKYINEQGAQVVVPAAIDQATSDKIRDVALQAFKALDCLGMARVDVFLTPDNQVIINEVNTLPGFTNISMYPKLWGASGVGYTQLITLLIELALERHQQDRGLNSSVFDRA</sequence>
<evidence type="ECO:0000256" key="5">
    <source>
        <dbReference type="ARBA" id="ARBA00010871"/>
    </source>
</evidence>
<feature type="binding site" evidence="21">
    <location>
        <position position="315"/>
    </location>
    <ligand>
        <name>Mg(2+)</name>
        <dbReference type="ChEBI" id="CHEBI:18420"/>
        <label>2</label>
    </ligand>
</feature>
<dbReference type="FunFam" id="3.30.470.20:FF:000008">
    <property type="entry name" value="D-alanine--D-alanine ligase"/>
    <property type="match status" value="1"/>
</dbReference>
<dbReference type="FunFam" id="3.30.1490.20:FF:000007">
    <property type="entry name" value="D-alanine--D-alanine ligase"/>
    <property type="match status" value="1"/>
</dbReference>
<evidence type="ECO:0000313" key="25">
    <source>
        <dbReference type="Proteomes" id="UP000216021"/>
    </source>
</evidence>
<dbReference type="PROSITE" id="PS00844">
    <property type="entry name" value="DALA_DALA_LIGASE_2"/>
    <property type="match status" value="1"/>
</dbReference>
<keyword evidence="10 22" id="KW-0067">ATP-binding</keyword>
<dbReference type="EMBL" id="MOXD01000002">
    <property type="protein sequence ID" value="OMQ25673.1"/>
    <property type="molecule type" value="Genomic_DNA"/>
</dbReference>
<keyword evidence="25" id="KW-1185">Reference proteome</keyword>
<dbReference type="Pfam" id="PF01820">
    <property type="entry name" value="Dala_Dala_lig_N"/>
    <property type="match status" value="1"/>
</dbReference>
<organism evidence="24 25">
    <name type="scientific">Serratia oryzae</name>
    <dbReference type="NCBI Taxonomy" id="2034155"/>
    <lineage>
        <taxon>Bacteria</taxon>
        <taxon>Pseudomonadati</taxon>
        <taxon>Pseudomonadota</taxon>
        <taxon>Gammaproteobacteria</taxon>
        <taxon>Enterobacterales</taxon>
        <taxon>Yersiniaceae</taxon>
        <taxon>Serratia</taxon>
    </lineage>
</organism>
<dbReference type="GO" id="GO:0008360">
    <property type="term" value="P:regulation of cell shape"/>
    <property type="evidence" value="ECO:0007669"/>
    <property type="project" value="UniProtKB-KW"/>
</dbReference>
<feature type="binding site" evidence="20">
    <location>
        <begin position="314"/>
        <end position="315"/>
    </location>
    <ligand>
        <name>ATP</name>
        <dbReference type="ChEBI" id="CHEBI:30616"/>
    </ligand>
</feature>
<dbReference type="Pfam" id="PF07478">
    <property type="entry name" value="Dala_Dala_lig_C"/>
    <property type="match status" value="1"/>
</dbReference>
<comment type="function">
    <text evidence="2 18">Cell wall formation.</text>
</comment>
<feature type="active site" evidence="19">
    <location>
        <position position="326"/>
    </location>
</feature>
<feature type="binding site" evidence="20">
    <location>
        <begin position="221"/>
        <end position="228"/>
    </location>
    <ligand>
        <name>ATP</name>
        <dbReference type="ChEBI" id="CHEBI:30616"/>
    </ligand>
</feature>
<evidence type="ECO:0000256" key="9">
    <source>
        <dbReference type="ARBA" id="ARBA00022741"/>
    </source>
</evidence>
<evidence type="ECO:0000256" key="7">
    <source>
        <dbReference type="ARBA" id="ARBA00022598"/>
    </source>
</evidence>
<comment type="caution">
    <text evidence="24">The sequence shown here is derived from an EMBL/GenBank/DDBJ whole genome shotgun (WGS) entry which is preliminary data.</text>
</comment>
<keyword evidence="15 18" id="KW-0961">Cell wall biogenesis/degradation</keyword>
<dbReference type="InterPro" id="IPR016185">
    <property type="entry name" value="PreATP-grasp_dom_sf"/>
</dbReference>
<keyword evidence="12 18" id="KW-0133">Cell shape</keyword>
<keyword evidence="7 18" id="KW-0436">Ligase</keyword>
<evidence type="ECO:0000256" key="21">
    <source>
        <dbReference type="PIRSR" id="PIRSR039102-3"/>
    </source>
</evidence>
<dbReference type="InterPro" id="IPR000291">
    <property type="entry name" value="D-Ala_lig_Van_CS"/>
</dbReference>
<gene>
    <name evidence="18" type="primary">ddl</name>
    <name evidence="24" type="ORF">BMI79_05050</name>
</gene>
<dbReference type="Gene3D" id="3.30.470.20">
    <property type="entry name" value="ATP-grasp fold, B domain"/>
    <property type="match status" value="1"/>
</dbReference>
<accession>A0A1S8CNY8</accession>
<comment type="subcellular location">
    <subcellularLocation>
        <location evidence="3 18">Cytoplasm</location>
    </subcellularLocation>
</comment>
<evidence type="ECO:0000256" key="15">
    <source>
        <dbReference type="ARBA" id="ARBA00023316"/>
    </source>
</evidence>
<dbReference type="PANTHER" id="PTHR23132:SF25">
    <property type="entry name" value="D-ALANINE--D-ALANINE LIGASE A"/>
    <property type="match status" value="1"/>
</dbReference>
<evidence type="ECO:0000256" key="12">
    <source>
        <dbReference type="ARBA" id="ARBA00022960"/>
    </source>
</evidence>
<feature type="binding site" evidence="21">
    <location>
        <position position="315"/>
    </location>
    <ligand>
        <name>Mg(2+)</name>
        <dbReference type="ChEBI" id="CHEBI:18420"/>
        <label>1</label>
    </ligand>
</feature>
<dbReference type="SUPFAM" id="SSF52440">
    <property type="entry name" value="PreATP-grasp domain"/>
    <property type="match status" value="1"/>
</dbReference>
<protein>
    <recommendedName>
        <fullName evidence="18">D-alanine--D-alanine ligase</fullName>
        <ecNumber evidence="18">6.3.2.4</ecNumber>
    </recommendedName>
    <alternativeName>
        <fullName evidence="18">D-Ala-D-Ala ligase</fullName>
    </alternativeName>
    <alternativeName>
        <fullName evidence="18">D-alanylalanine synthetase</fullName>
    </alternativeName>
</protein>
<dbReference type="InterPro" id="IPR013815">
    <property type="entry name" value="ATP_grasp_subdomain_1"/>
</dbReference>
<evidence type="ECO:0000256" key="1">
    <source>
        <dbReference type="ARBA" id="ARBA00001936"/>
    </source>
</evidence>
<dbReference type="Gene3D" id="3.30.1490.20">
    <property type="entry name" value="ATP-grasp fold, A domain"/>
    <property type="match status" value="1"/>
</dbReference>
<evidence type="ECO:0000313" key="24">
    <source>
        <dbReference type="EMBL" id="OMQ25673.1"/>
    </source>
</evidence>
<dbReference type="InterPro" id="IPR011095">
    <property type="entry name" value="Dala_Dala_lig_C"/>
</dbReference>
<evidence type="ECO:0000259" key="23">
    <source>
        <dbReference type="PROSITE" id="PS50975"/>
    </source>
</evidence>
<dbReference type="InterPro" id="IPR005905">
    <property type="entry name" value="D_ala_D_ala"/>
</dbReference>
<evidence type="ECO:0000256" key="22">
    <source>
        <dbReference type="PROSITE-ProRule" id="PRU00409"/>
    </source>
</evidence>
<dbReference type="GO" id="GO:0009252">
    <property type="term" value="P:peptidoglycan biosynthetic process"/>
    <property type="evidence" value="ECO:0007669"/>
    <property type="project" value="UniProtKB-UniRule"/>
</dbReference>
<feature type="binding site" evidence="20">
    <location>
        <begin position="191"/>
        <end position="192"/>
    </location>
    <ligand>
        <name>ATP</name>
        <dbReference type="ChEBI" id="CHEBI:30616"/>
    </ligand>
</feature>
<dbReference type="STRING" id="2034155.BMI79_05050"/>
<evidence type="ECO:0000256" key="17">
    <source>
        <dbReference type="ARBA" id="ARBA00060592"/>
    </source>
</evidence>
<dbReference type="NCBIfam" id="TIGR01205">
    <property type="entry name" value="D_ala_D_alaTIGR"/>
    <property type="match status" value="1"/>
</dbReference>
<dbReference type="SUPFAM" id="SSF56059">
    <property type="entry name" value="Glutathione synthetase ATP-binding domain-like"/>
    <property type="match status" value="1"/>
</dbReference>
<dbReference type="GO" id="GO:0005829">
    <property type="term" value="C:cytosol"/>
    <property type="evidence" value="ECO:0007669"/>
    <property type="project" value="UniProtKB-ARBA"/>
</dbReference>
<dbReference type="NCBIfam" id="NF002528">
    <property type="entry name" value="PRK01966.1-4"/>
    <property type="match status" value="1"/>
</dbReference>
<dbReference type="GO" id="GO:0046872">
    <property type="term" value="F:metal ion binding"/>
    <property type="evidence" value="ECO:0007669"/>
    <property type="project" value="UniProtKB-KW"/>
</dbReference>
<dbReference type="GO" id="GO:0008716">
    <property type="term" value="F:D-alanine-D-alanine ligase activity"/>
    <property type="evidence" value="ECO:0007669"/>
    <property type="project" value="UniProtKB-UniRule"/>
</dbReference>
<feature type="domain" description="ATP-grasp" evidence="23">
    <location>
        <begin position="145"/>
        <end position="348"/>
    </location>
</feature>
<feature type="binding site" evidence="20">
    <location>
        <position position="141"/>
    </location>
    <ligand>
        <name>ATP</name>
        <dbReference type="ChEBI" id="CHEBI:30616"/>
    </ligand>
</feature>
<keyword evidence="13 18" id="KW-0573">Peptidoglycan synthesis</keyword>
<reference evidence="24 25" key="1">
    <citation type="submission" date="2016-11" db="EMBL/GenBank/DDBJ databases">
        <title>Rahnella oryzae sp. nov., isolated from rice root.</title>
        <authorList>
            <person name="Zhang X.-X."/>
            <person name="Zhang J."/>
        </authorList>
    </citation>
    <scope>NUCLEOTIDE SEQUENCE [LARGE SCALE GENOMIC DNA]</scope>
    <source>
        <strain evidence="24 25">J11-6</strain>
    </source>
</reference>
<dbReference type="PROSITE" id="PS00843">
    <property type="entry name" value="DALA_DALA_LIGASE_1"/>
    <property type="match status" value="1"/>
</dbReference>
<feature type="active site" evidence="19">
    <location>
        <position position="191"/>
    </location>
</feature>
<keyword evidence="11 21" id="KW-0460">Magnesium</keyword>
<evidence type="ECO:0000256" key="4">
    <source>
        <dbReference type="ARBA" id="ARBA00004752"/>
    </source>
</evidence>
<comment type="similarity">
    <text evidence="5 18">Belongs to the D-alanine--D-alanine ligase family.</text>
</comment>
<comment type="cofactor">
    <cofactor evidence="21">
        <name>Mg(2+)</name>
        <dbReference type="ChEBI" id="CHEBI:18420"/>
    </cofactor>
    <cofactor evidence="21">
        <name>Mn(2+)</name>
        <dbReference type="ChEBI" id="CHEBI:29035"/>
    </cofactor>
    <text evidence="21">Binds 2 magnesium or manganese ions per subunit.</text>
</comment>
<evidence type="ECO:0000256" key="3">
    <source>
        <dbReference type="ARBA" id="ARBA00004496"/>
    </source>
</evidence>
<dbReference type="EC" id="6.3.2.4" evidence="18"/>
<evidence type="ECO:0000256" key="6">
    <source>
        <dbReference type="ARBA" id="ARBA00022490"/>
    </source>
</evidence>
<dbReference type="GO" id="GO:0005524">
    <property type="term" value="F:ATP binding"/>
    <property type="evidence" value="ECO:0007669"/>
    <property type="project" value="UniProtKB-UniRule"/>
</dbReference>
<dbReference type="UniPathway" id="UPA00219"/>
<feature type="binding site" evidence="21">
    <location>
        <position position="302"/>
    </location>
    <ligand>
        <name>Mg(2+)</name>
        <dbReference type="ChEBI" id="CHEBI:18420"/>
        <label>1</label>
    </ligand>
</feature>
<comment type="cofactor">
    <cofactor evidence="1">
        <name>Mn(2+)</name>
        <dbReference type="ChEBI" id="CHEBI:29035"/>
    </cofactor>
</comment>
<keyword evidence="9 20" id="KW-0547">Nucleotide-binding</keyword>
<evidence type="ECO:0000256" key="19">
    <source>
        <dbReference type="PIRSR" id="PIRSR039102-1"/>
    </source>
</evidence>
<dbReference type="PIRSF" id="PIRSF039102">
    <property type="entry name" value="Ddl/VanB"/>
    <property type="match status" value="1"/>
</dbReference>
<evidence type="ECO:0000256" key="11">
    <source>
        <dbReference type="ARBA" id="ARBA00022842"/>
    </source>
</evidence>
<dbReference type="NCBIfam" id="NF002378">
    <property type="entry name" value="PRK01372.1"/>
    <property type="match status" value="1"/>
</dbReference>
<evidence type="ECO:0000256" key="20">
    <source>
        <dbReference type="PIRSR" id="PIRSR039102-2"/>
    </source>
</evidence>
<dbReference type="AlphaFoldDB" id="A0A1S8CNY8"/>
<proteinExistence type="inferred from homology"/>
<evidence type="ECO:0000256" key="13">
    <source>
        <dbReference type="ARBA" id="ARBA00022984"/>
    </source>
</evidence>
<dbReference type="Gene3D" id="3.40.50.20">
    <property type="match status" value="1"/>
</dbReference>
<name>A0A1S8CNY8_9GAMM</name>